<evidence type="ECO:0000256" key="1">
    <source>
        <dbReference type="SAM" id="SignalP"/>
    </source>
</evidence>
<dbReference type="EMBL" id="FOSN01000001">
    <property type="protein sequence ID" value="SFK00413.1"/>
    <property type="molecule type" value="Genomic_DNA"/>
</dbReference>
<feature type="chain" id="PRO_5011779118" description="DUF3455 domain-containing protein" evidence="1">
    <location>
        <begin position="22"/>
        <end position="168"/>
    </location>
</feature>
<keyword evidence="3" id="KW-1185">Reference proteome</keyword>
<dbReference type="AlphaFoldDB" id="A0A1I3VZN4"/>
<dbReference type="PANTHER" id="PTHR35567:SF1">
    <property type="entry name" value="CONSERVED FUNGAL PROTEIN (AFU_ORTHOLOGUE AFUA_1G14230)"/>
    <property type="match status" value="1"/>
</dbReference>
<dbReference type="Proteomes" id="UP000198755">
    <property type="component" value="Unassembled WGS sequence"/>
</dbReference>
<evidence type="ECO:0000313" key="2">
    <source>
        <dbReference type="EMBL" id="SFK00413.1"/>
    </source>
</evidence>
<dbReference type="Pfam" id="PF11937">
    <property type="entry name" value="DUF3455"/>
    <property type="match status" value="1"/>
</dbReference>
<organism evidence="2 3">
    <name type="scientific">Methylocapsa palsarum</name>
    <dbReference type="NCBI Taxonomy" id="1612308"/>
    <lineage>
        <taxon>Bacteria</taxon>
        <taxon>Pseudomonadati</taxon>
        <taxon>Pseudomonadota</taxon>
        <taxon>Alphaproteobacteria</taxon>
        <taxon>Hyphomicrobiales</taxon>
        <taxon>Beijerinckiaceae</taxon>
        <taxon>Methylocapsa</taxon>
    </lineage>
</organism>
<evidence type="ECO:0000313" key="3">
    <source>
        <dbReference type="Proteomes" id="UP000198755"/>
    </source>
</evidence>
<dbReference type="PANTHER" id="PTHR35567">
    <property type="entry name" value="MALATE DEHYDROGENASE (AFU_ORTHOLOGUE AFUA_2G13800)"/>
    <property type="match status" value="1"/>
</dbReference>
<feature type="signal peptide" evidence="1">
    <location>
        <begin position="1"/>
        <end position="21"/>
    </location>
</feature>
<reference evidence="2 3" key="1">
    <citation type="submission" date="2016-10" db="EMBL/GenBank/DDBJ databases">
        <authorList>
            <person name="de Groot N.N."/>
        </authorList>
    </citation>
    <scope>NUCLEOTIDE SEQUENCE [LARGE SCALE GENOMIC DNA]</scope>
    <source>
        <strain evidence="2 3">NE2</strain>
    </source>
</reference>
<name>A0A1I3VZN4_9HYPH</name>
<keyword evidence="1" id="KW-0732">Signal</keyword>
<sequence length="168" mass="17517">MRLFVWSAAFCSLVAAGHAGEALTPPTGTTLLFSAEADGVQIYSCLPKDVSGKDPSYAWTISAPQATLFDVHGQQIGAHGAGPTWTLGDGSAIKGEVVAKQSAPQKGAIPWLLLRVTSHQGGGRFANAVAVRRIDTKGGAEPAESCDAAHIGQVARVRYSATYQFYGT</sequence>
<accession>A0A1I3VZN4</accession>
<protein>
    <recommendedName>
        <fullName evidence="4">DUF3455 domain-containing protein</fullName>
    </recommendedName>
</protein>
<dbReference type="RefSeq" id="WP_175492449.1">
    <property type="nucleotide sequence ID" value="NZ_FOSN01000001.1"/>
</dbReference>
<proteinExistence type="predicted"/>
<evidence type="ECO:0008006" key="4">
    <source>
        <dbReference type="Google" id="ProtNLM"/>
    </source>
</evidence>
<gene>
    <name evidence="2" type="ORF">SAMN05444581_101215</name>
</gene>
<dbReference type="InterPro" id="IPR021851">
    <property type="entry name" value="DUF3455"/>
</dbReference>
<dbReference type="STRING" id="1612308.SAMN05444581_101215"/>